<evidence type="ECO:0000256" key="4">
    <source>
        <dbReference type="ARBA" id="ARBA00022801"/>
    </source>
</evidence>
<feature type="domain" description="Beta-hexosaminidase bacterial type N-terminal" evidence="8">
    <location>
        <begin position="14"/>
        <end position="151"/>
    </location>
</feature>
<protein>
    <recommendedName>
        <fullName evidence="3">beta-N-acetylhexosaminidase</fullName>
        <ecNumber evidence="3">3.2.1.52</ecNumber>
    </recommendedName>
</protein>
<dbReference type="InterPro" id="IPR029018">
    <property type="entry name" value="Hex-like_dom2"/>
</dbReference>
<evidence type="ECO:0000256" key="5">
    <source>
        <dbReference type="ARBA" id="ARBA00023295"/>
    </source>
</evidence>
<dbReference type="PANTHER" id="PTHR22600">
    <property type="entry name" value="BETA-HEXOSAMINIDASE"/>
    <property type="match status" value="1"/>
</dbReference>
<dbReference type="InterPro" id="IPR025705">
    <property type="entry name" value="Beta_hexosaminidase_sua/sub"/>
</dbReference>
<keyword evidence="4" id="KW-0378">Hydrolase</keyword>
<evidence type="ECO:0000256" key="1">
    <source>
        <dbReference type="ARBA" id="ARBA00001231"/>
    </source>
</evidence>
<feature type="active site" description="Proton donor" evidence="6">
    <location>
        <position position="318"/>
    </location>
</feature>
<evidence type="ECO:0000259" key="7">
    <source>
        <dbReference type="Pfam" id="PF00728"/>
    </source>
</evidence>
<dbReference type="GO" id="GO:0005975">
    <property type="term" value="P:carbohydrate metabolic process"/>
    <property type="evidence" value="ECO:0007669"/>
    <property type="project" value="InterPro"/>
</dbReference>
<gene>
    <name evidence="9" type="ORF">AVDCRST_MAG11-3256</name>
</gene>
<comment type="similarity">
    <text evidence="2">Belongs to the glycosyl hydrolase 20 family.</text>
</comment>
<proteinExistence type="inferred from homology"/>
<dbReference type="EMBL" id="CADCTU010000709">
    <property type="protein sequence ID" value="CAA9346507.1"/>
    <property type="molecule type" value="Genomic_DNA"/>
</dbReference>
<dbReference type="EC" id="3.2.1.52" evidence="3"/>
<dbReference type="PRINTS" id="PR00738">
    <property type="entry name" value="GLHYDRLASE20"/>
</dbReference>
<reference evidence="9" key="1">
    <citation type="submission" date="2020-02" db="EMBL/GenBank/DDBJ databases">
        <authorList>
            <person name="Meier V. D."/>
        </authorList>
    </citation>
    <scope>NUCLEOTIDE SEQUENCE</scope>
    <source>
        <strain evidence="9">AVDCRST_MAG11</strain>
    </source>
</reference>
<dbReference type="Gene3D" id="3.30.379.10">
    <property type="entry name" value="Chitobiase/beta-hexosaminidase domain 2-like"/>
    <property type="match status" value="1"/>
</dbReference>
<dbReference type="CDD" id="cd06568">
    <property type="entry name" value="GH20_SpHex_like"/>
    <property type="match status" value="1"/>
</dbReference>
<dbReference type="GO" id="GO:0030203">
    <property type="term" value="P:glycosaminoglycan metabolic process"/>
    <property type="evidence" value="ECO:0007669"/>
    <property type="project" value="TreeGrafter"/>
</dbReference>
<sequence length="503" mass="54045">RGAGGGAPAPAAAPAVIPLPTSVRLTTGPGFVVDRGTRIVLDADALAAVDGVAAQLAELLAGAVGQPPRRLAHGEAPPARSIHLRLDAALDSLGEEGYALAVAPDAVTIAASGAPGLFYGVQTLRQLLPAAVEHRAALGRVLRVPAGRVVDRPRFAWRGAMLDVSRHFLPAADVKRFVDLLALYKLNRLHLHLSDDQGWRVEIRSWPELARRGGSTQVGGGPGGYYTQAELADLAAYAAARHVAIVPEIDMPGHTNAALASYPGLNCDGVAPPLYTGTRVGFSTLCVERDSVYAFVDDVVREIGALVPTPYFHVGGDEVERLPHDQYLRFVERVQAIVRARGKRMVGWGEIAPAALHPETIVQHWRPDSSARHAARGGRVILSPAKRVYLDMKPDSAAALGLRWAGLVDVRDAYDWDPATYLAGVPEAAVLGVEAPLWSETLVRRTDFEYMAFPRLAAVAEVAWSPGAARRWEPFRARLAAHGPRLAALGVNFYRSPQVPWRR</sequence>
<dbReference type="SUPFAM" id="SSF51445">
    <property type="entry name" value="(Trans)glycosidases"/>
    <property type="match status" value="1"/>
</dbReference>
<dbReference type="GO" id="GO:0004563">
    <property type="term" value="F:beta-N-acetylhexosaminidase activity"/>
    <property type="evidence" value="ECO:0007669"/>
    <property type="project" value="UniProtKB-EC"/>
</dbReference>
<accession>A0A6J4M2S3</accession>
<dbReference type="Pfam" id="PF02838">
    <property type="entry name" value="Glyco_hydro_20b"/>
    <property type="match status" value="1"/>
</dbReference>
<evidence type="ECO:0000256" key="2">
    <source>
        <dbReference type="ARBA" id="ARBA00006285"/>
    </source>
</evidence>
<dbReference type="InterPro" id="IPR015883">
    <property type="entry name" value="Glyco_hydro_20_cat"/>
</dbReference>
<dbReference type="SUPFAM" id="SSF55545">
    <property type="entry name" value="beta-N-acetylhexosaminidase-like domain"/>
    <property type="match status" value="1"/>
</dbReference>
<feature type="domain" description="Glycoside hydrolase family 20 catalytic" evidence="7">
    <location>
        <begin position="155"/>
        <end position="466"/>
    </location>
</feature>
<evidence type="ECO:0000256" key="6">
    <source>
        <dbReference type="PIRSR" id="PIRSR625705-1"/>
    </source>
</evidence>
<evidence type="ECO:0000313" key="9">
    <source>
        <dbReference type="EMBL" id="CAA9346507.1"/>
    </source>
</evidence>
<organism evidence="9">
    <name type="scientific">uncultured Gemmatimonadaceae bacterium</name>
    <dbReference type="NCBI Taxonomy" id="246130"/>
    <lineage>
        <taxon>Bacteria</taxon>
        <taxon>Pseudomonadati</taxon>
        <taxon>Gemmatimonadota</taxon>
        <taxon>Gemmatimonadia</taxon>
        <taxon>Gemmatimonadales</taxon>
        <taxon>Gemmatimonadaceae</taxon>
        <taxon>environmental samples</taxon>
    </lineage>
</organism>
<name>A0A6J4M2S3_9BACT</name>
<dbReference type="GO" id="GO:0016020">
    <property type="term" value="C:membrane"/>
    <property type="evidence" value="ECO:0007669"/>
    <property type="project" value="TreeGrafter"/>
</dbReference>
<dbReference type="PANTHER" id="PTHR22600:SF57">
    <property type="entry name" value="BETA-N-ACETYLHEXOSAMINIDASE"/>
    <property type="match status" value="1"/>
</dbReference>
<dbReference type="Gene3D" id="3.20.20.80">
    <property type="entry name" value="Glycosidases"/>
    <property type="match status" value="1"/>
</dbReference>
<evidence type="ECO:0000256" key="3">
    <source>
        <dbReference type="ARBA" id="ARBA00012663"/>
    </source>
</evidence>
<comment type="catalytic activity">
    <reaction evidence="1">
        <text>Hydrolysis of terminal non-reducing N-acetyl-D-hexosamine residues in N-acetyl-beta-D-hexosaminides.</text>
        <dbReference type="EC" id="3.2.1.52"/>
    </reaction>
</comment>
<feature type="non-terminal residue" evidence="9">
    <location>
        <position position="1"/>
    </location>
</feature>
<dbReference type="InterPro" id="IPR017853">
    <property type="entry name" value="GH"/>
</dbReference>
<evidence type="ECO:0000259" key="8">
    <source>
        <dbReference type="Pfam" id="PF02838"/>
    </source>
</evidence>
<keyword evidence="5" id="KW-0326">Glycosidase</keyword>
<dbReference type="AlphaFoldDB" id="A0A6J4M2S3"/>
<dbReference type="InterPro" id="IPR015882">
    <property type="entry name" value="HEX_bac_N"/>
</dbReference>
<dbReference type="Pfam" id="PF00728">
    <property type="entry name" value="Glyco_hydro_20"/>
    <property type="match status" value="1"/>
</dbReference>